<protein>
    <submittedName>
        <fullName evidence="4">GNAT family N-acetyltransferase</fullName>
    </submittedName>
</protein>
<gene>
    <name evidence="4" type="ORF">Dia5BBH33_16290</name>
</gene>
<keyword evidence="5" id="KW-1185">Reference proteome</keyword>
<proteinExistence type="predicted"/>
<dbReference type="EMBL" id="AP019697">
    <property type="protein sequence ID" value="BBK25694.1"/>
    <property type="molecule type" value="Genomic_DNA"/>
</dbReference>
<dbReference type="KEGG" id="dho:Dia5BBH33_16290"/>
<evidence type="ECO:0000256" key="1">
    <source>
        <dbReference type="ARBA" id="ARBA00022679"/>
    </source>
</evidence>
<dbReference type="SUPFAM" id="SSF55729">
    <property type="entry name" value="Acyl-CoA N-acyltransferases (Nat)"/>
    <property type="match status" value="1"/>
</dbReference>
<dbReference type="InterPro" id="IPR051635">
    <property type="entry name" value="SNAT-like"/>
</dbReference>
<feature type="domain" description="N-acetyltransferase" evidence="3">
    <location>
        <begin position="4"/>
        <end position="163"/>
    </location>
</feature>
<evidence type="ECO:0000313" key="5">
    <source>
        <dbReference type="Proteomes" id="UP000320585"/>
    </source>
</evidence>
<dbReference type="AlphaFoldDB" id="A0A8D4UVJ3"/>
<evidence type="ECO:0000313" key="4">
    <source>
        <dbReference type="EMBL" id="BBK25694.1"/>
    </source>
</evidence>
<dbReference type="InterPro" id="IPR016181">
    <property type="entry name" value="Acyl_CoA_acyltransferase"/>
</dbReference>
<dbReference type="InterPro" id="IPR000182">
    <property type="entry name" value="GNAT_dom"/>
</dbReference>
<accession>A0A8D4UVJ3</accession>
<dbReference type="OrthoDB" id="9800962at2"/>
<dbReference type="GO" id="GO:0008080">
    <property type="term" value="F:N-acetyltransferase activity"/>
    <property type="evidence" value="ECO:0007669"/>
    <property type="project" value="UniProtKB-ARBA"/>
</dbReference>
<dbReference type="Pfam" id="PF00583">
    <property type="entry name" value="Acetyltransf_1"/>
    <property type="match status" value="1"/>
</dbReference>
<sequence>MMEIMIRKGKADDAADLADVETACFPPAEAATAEEIAARLSVYPSHFFLLYADGILTGFIDGMVTNEKDLRDEMYADASLHDEAGDWQMIFGLNTLPSYRRLGLAGRLIEAMKEDAKKQGRKGIVLTCKEELIHYYAKFGFENEGKSNSSHGNVTWYQMRLTF</sequence>
<dbReference type="PANTHER" id="PTHR10908:SF0">
    <property type="entry name" value="SEROTONIN N-ACETYLTRANSFERASE"/>
    <property type="match status" value="1"/>
</dbReference>
<name>A0A8D4UVJ3_9FIRM</name>
<dbReference type="CDD" id="cd04301">
    <property type="entry name" value="NAT_SF"/>
    <property type="match status" value="1"/>
</dbReference>
<dbReference type="PROSITE" id="PS51186">
    <property type="entry name" value="GNAT"/>
    <property type="match status" value="1"/>
</dbReference>
<dbReference type="Gene3D" id="3.40.630.30">
    <property type="match status" value="1"/>
</dbReference>
<keyword evidence="1 4" id="KW-0808">Transferase</keyword>
<dbReference type="PANTHER" id="PTHR10908">
    <property type="entry name" value="SEROTONIN N-ACETYLTRANSFERASE"/>
    <property type="match status" value="1"/>
</dbReference>
<organism evidence="4 5">
    <name type="scientific">Dialister hominis</name>
    <dbReference type="NCBI Taxonomy" id="2582419"/>
    <lineage>
        <taxon>Bacteria</taxon>
        <taxon>Bacillati</taxon>
        <taxon>Bacillota</taxon>
        <taxon>Negativicutes</taxon>
        <taxon>Veillonellales</taxon>
        <taxon>Veillonellaceae</taxon>
        <taxon>Dialister</taxon>
    </lineage>
</organism>
<evidence type="ECO:0000256" key="2">
    <source>
        <dbReference type="ARBA" id="ARBA00023315"/>
    </source>
</evidence>
<reference evidence="5" key="1">
    <citation type="submission" date="2019-05" db="EMBL/GenBank/DDBJ databases">
        <title>Complete genome sequencing of Dialister sp. strain 5BBH33.</title>
        <authorList>
            <person name="Sakamoto M."/>
            <person name="Murakami T."/>
            <person name="Mori H."/>
        </authorList>
    </citation>
    <scope>NUCLEOTIDE SEQUENCE [LARGE SCALE GENOMIC DNA]</scope>
    <source>
        <strain evidence="5">5BBH33</strain>
    </source>
</reference>
<evidence type="ECO:0000259" key="3">
    <source>
        <dbReference type="PROSITE" id="PS51186"/>
    </source>
</evidence>
<keyword evidence="2" id="KW-0012">Acyltransferase</keyword>
<dbReference type="Proteomes" id="UP000320585">
    <property type="component" value="Chromosome"/>
</dbReference>